<feature type="region of interest" description="Disordered" evidence="1">
    <location>
        <begin position="58"/>
        <end position="88"/>
    </location>
</feature>
<dbReference type="Proteomes" id="UP000198882">
    <property type="component" value="Unassembled WGS sequence"/>
</dbReference>
<organism evidence="2 3">
    <name type="scientific">Natronorubrum texcoconense</name>
    <dbReference type="NCBI Taxonomy" id="1095776"/>
    <lineage>
        <taxon>Archaea</taxon>
        <taxon>Methanobacteriati</taxon>
        <taxon>Methanobacteriota</taxon>
        <taxon>Stenosarchaea group</taxon>
        <taxon>Halobacteria</taxon>
        <taxon>Halobacteriales</taxon>
        <taxon>Natrialbaceae</taxon>
        <taxon>Natronorubrum</taxon>
    </lineage>
</organism>
<dbReference type="STRING" id="1095776.SAMN04515672_0182"/>
<name>A0A1G9HCE9_9EURY</name>
<evidence type="ECO:0000256" key="1">
    <source>
        <dbReference type="SAM" id="MobiDB-lite"/>
    </source>
</evidence>
<gene>
    <name evidence="2" type="ORF">SAMN04515672_0182</name>
</gene>
<evidence type="ECO:0000313" key="2">
    <source>
        <dbReference type="EMBL" id="SDL10173.1"/>
    </source>
</evidence>
<dbReference type="RefSeq" id="WP_090312503.1">
    <property type="nucleotide sequence ID" value="NZ_FNFE01000011.1"/>
</dbReference>
<dbReference type="OrthoDB" id="195311at2157"/>
<feature type="compositionally biased region" description="Basic and acidic residues" evidence="1">
    <location>
        <begin position="58"/>
        <end position="69"/>
    </location>
</feature>
<accession>A0A1G9HCE9</accession>
<sequence>MSTDRPQWTPTAGTTTNACQNCGSHVTPQYVRGYGTNDGRLCHCPNCDGIAVRDMRHGAGRKPDYDPAVDRIQTSDQHPIFPQRGDDR</sequence>
<evidence type="ECO:0000313" key="3">
    <source>
        <dbReference type="Proteomes" id="UP000198882"/>
    </source>
</evidence>
<protein>
    <recommendedName>
        <fullName evidence="4">Small CPxCG-related zinc finger protein</fullName>
    </recommendedName>
</protein>
<evidence type="ECO:0008006" key="4">
    <source>
        <dbReference type="Google" id="ProtNLM"/>
    </source>
</evidence>
<keyword evidence="3" id="KW-1185">Reference proteome</keyword>
<dbReference type="Pfam" id="PF24444">
    <property type="entry name" value="DUF7563"/>
    <property type="match status" value="1"/>
</dbReference>
<proteinExistence type="predicted"/>
<dbReference type="AlphaFoldDB" id="A0A1G9HCE9"/>
<dbReference type="EMBL" id="FNFE01000011">
    <property type="protein sequence ID" value="SDL10173.1"/>
    <property type="molecule type" value="Genomic_DNA"/>
</dbReference>
<reference evidence="3" key="1">
    <citation type="submission" date="2016-10" db="EMBL/GenBank/DDBJ databases">
        <authorList>
            <person name="Varghese N."/>
            <person name="Submissions S."/>
        </authorList>
    </citation>
    <scope>NUCLEOTIDE SEQUENCE [LARGE SCALE GENOMIC DNA]</scope>
    <source>
        <strain evidence="3">B4,CECT 8067,JCM 17497</strain>
    </source>
</reference>
<dbReference type="InterPro" id="IPR055985">
    <property type="entry name" value="DUF7563"/>
</dbReference>